<proteinExistence type="inferred from homology"/>
<dbReference type="GO" id="GO:0005886">
    <property type="term" value="C:plasma membrane"/>
    <property type="evidence" value="ECO:0007669"/>
    <property type="project" value="UniProtKB-SubCell"/>
</dbReference>
<comment type="function">
    <text evidence="1">Could be involved in insertion of integral membrane proteins into the membrane.</text>
</comment>
<dbReference type="NCBIfam" id="TIGR00278">
    <property type="entry name" value="membrane protein insertion efficiency factor YidD"/>
    <property type="match status" value="1"/>
</dbReference>
<name>A0A1F8GSP9_9BACT</name>
<keyword evidence="1" id="KW-1003">Cell membrane</keyword>
<protein>
    <recommendedName>
        <fullName evidence="1">Putative membrane protein insertion efficiency factor</fullName>
    </recommendedName>
</protein>
<dbReference type="AlphaFoldDB" id="A0A1F8GSP9"/>
<gene>
    <name evidence="2" type="ORF">A2941_02130</name>
</gene>
<keyword evidence="1" id="KW-0472">Membrane</keyword>
<comment type="similarity">
    <text evidence="1">Belongs to the UPF0161 family.</text>
</comment>
<dbReference type="HAMAP" id="MF_00386">
    <property type="entry name" value="UPF0161_YidD"/>
    <property type="match status" value="1"/>
</dbReference>
<dbReference type="PANTHER" id="PTHR33383:SF1">
    <property type="entry name" value="MEMBRANE PROTEIN INSERTION EFFICIENCY FACTOR-RELATED"/>
    <property type="match status" value="1"/>
</dbReference>
<evidence type="ECO:0000313" key="2">
    <source>
        <dbReference type="EMBL" id="OGN28311.1"/>
    </source>
</evidence>
<dbReference type="PANTHER" id="PTHR33383">
    <property type="entry name" value="MEMBRANE PROTEIN INSERTION EFFICIENCY FACTOR-RELATED"/>
    <property type="match status" value="1"/>
</dbReference>
<comment type="subcellular location">
    <subcellularLocation>
        <location evidence="1">Cell membrane</location>
        <topology evidence="1">Peripheral membrane protein</topology>
        <orientation evidence="1">Cytoplasmic side</orientation>
    </subcellularLocation>
</comment>
<organism evidence="2 3">
    <name type="scientific">Candidatus Yanofskybacteria bacterium RIFCSPLOWO2_01_FULL_49_17</name>
    <dbReference type="NCBI Taxonomy" id="1802700"/>
    <lineage>
        <taxon>Bacteria</taxon>
        <taxon>Candidatus Yanofskyibacteriota</taxon>
    </lineage>
</organism>
<sequence length="77" mass="8607">MRELLIFTIAVYQKLSYFLRLTGVPFFAATNCKFHPSCSDYAVLAIESNGAAKGSFQALKRICRCHPWSKGGLDYPS</sequence>
<accession>A0A1F8GSP9</accession>
<dbReference type="EMBL" id="MGKO01000001">
    <property type="protein sequence ID" value="OGN28311.1"/>
    <property type="molecule type" value="Genomic_DNA"/>
</dbReference>
<comment type="caution">
    <text evidence="2">The sequence shown here is derived from an EMBL/GenBank/DDBJ whole genome shotgun (WGS) entry which is preliminary data.</text>
</comment>
<dbReference type="InterPro" id="IPR002696">
    <property type="entry name" value="Membr_insert_effic_factor_YidD"/>
</dbReference>
<dbReference type="Proteomes" id="UP000178444">
    <property type="component" value="Unassembled WGS sequence"/>
</dbReference>
<evidence type="ECO:0000256" key="1">
    <source>
        <dbReference type="HAMAP-Rule" id="MF_00386"/>
    </source>
</evidence>
<evidence type="ECO:0000313" key="3">
    <source>
        <dbReference type="Proteomes" id="UP000178444"/>
    </source>
</evidence>
<dbReference type="Pfam" id="PF01809">
    <property type="entry name" value="YidD"/>
    <property type="match status" value="1"/>
</dbReference>
<dbReference type="SMART" id="SM01234">
    <property type="entry name" value="Haemolytic"/>
    <property type="match status" value="1"/>
</dbReference>
<reference evidence="2 3" key="1">
    <citation type="journal article" date="2016" name="Nat. Commun.">
        <title>Thousands of microbial genomes shed light on interconnected biogeochemical processes in an aquifer system.</title>
        <authorList>
            <person name="Anantharaman K."/>
            <person name="Brown C.T."/>
            <person name="Hug L.A."/>
            <person name="Sharon I."/>
            <person name="Castelle C.J."/>
            <person name="Probst A.J."/>
            <person name="Thomas B.C."/>
            <person name="Singh A."/>
            <person name="Wilkins M.J."/>
            <person name="Karaoz U."/>
            <person name="Brodie E.L."/>
            <person name="Williams K.H."/>
            <person name="Hubbard S.S."/>
            <person name="Banfield J.F."/>
        </authorList>
    </citation>
    <scope>NUCLEOTIDE SEQUENCE [LARGE SCALE GENOMIC DNA]</scope>
</reference>